<dbReference type="AlphaFoldDB" id="A0A9J7XAV6"/>
<dbReference type="OMA" id="MIDIQSA"/>
<evidence type="ECO:0000313" key="2">
    <source>
        <dbReference type="Ensembl" id="ENSCCRP00000103215.1"/>
    </source>
</evidence>
<dbReference type="PROSITE" id="PS50878">
    <property type="entry name" value="RT_POL"/>
    <property type="match status" value="1"/>
</dbReference>
<accession>A0A9J7XAV6</accession>
<organism evidence="2 3">
    <name type="scientific">Cyprinus carpio carpio</name>
    <dbReference type="NCBI Taxonomy" id="630221"/>
    <lineage>
        <taxon>Eukaryota</taxon>
        <taxon>Metazoa</taxon>
        <taxon>Chordata</taxon>
        <taxon>Craniata</taxon>
        <taxon>Vertebrata</taxon>
        <taxon>Euteleostomi</taxon>
        <taxon>Actinopterygii</taxon>
        <taxon>Neopterygii</taxon>
        <taxon>Teleostei</taxon>
        <taxon>Ostariophysi</taxon>
        <taxon>Cypriniformes</taxon>
        <taxon>Cyprinidae</taxon>
        <taxon>Cyprininae</taxon>
        <taxon>Cyprinus</taxon>
    </lineage>
</organism>
<dbReference type="GeneTree" id="ENSGT01140000282554"/>
<name>A0A9J7XAV6_CYPCA</name>
<dbReference type="Pfam" id="PF00078">
    <property type="entry name" value="RVT_1"/>
    <property type="match status" value="1"/>
</dbReference>
<dbReference type="InterPro" id="IPR043502">
    <property type="entry name" value="DNA/RNA_pol_sf"/>
</dbReference>
<dbReference type="Ensembl" id="ENSCCRT00000141075.1">
    <property type="protein sequence ID" value="ENSCCRP00000103215.1"/>
    <property type="gene ID" value="ENSCCRG00000073945.1"/>
</dbReference>
<protein>
    <recommendedName>
        <fullName evidence="1">Reverse transcriptase domain-containing protein</fullName>
    </recommendedName>
</protein>
<dbReference type="SUPFAM" id="SSF56672">
    <property type="entry name" value="DNA/RNA polymerases"/>
    <property type="match status" value="1"/>
</dbReference>
<dbReference type="Proteomes" id="UP001108240">
    <property type="component" value="Unplaced"/>
</dbReference>
<feature type="domain" description="Reverse transcriptase" evidence="1">
    <location>
        <begin position="1"/>
        <end position="108"/>
    </location>
</feature>
<proteinExistence type="predicted"/>
<evidence type="ECO:0000313" key="3">
    <source>
        <dbReference type="Proteomes" id="UP001108240"/>
    </source>
</evidence>
<reference evidence="2" key="1">
    <citation type="submission" date="2025-08" db="UniProtKB">
        <authorList>
            <consortium name="Ensembl"/>
        </authorList>
    </citation>
    <scope>IDENTIFICATION</scope>
</reference>
<reference evidence="2" key="2">
    <citation type="submission" date="2025-09" db="UniProtKB">
        <authorList>
            <consortium name="Ensembl"/>
        </authorList>
    </citation>
    <scope>IDENTIFICATION</scope>
</reference>
<keyword evidence="3" id="KW-1185">Reference proteome</keyword>
<evidence type="ECO:0000259" key="1">
    <source>
        <dbReference type="PROSITE" id="PS50878"/>
    </source>
</evidence>
<sequence length="108" mass="12552">IDHDILIDRLQNYTGIQGQALRWFRSYLSDRYHFVYLNGESSHLSPVKYGVPQGSVLGPLLFSIYMLPLGNIIRKYGISFHCYADDTQLYISTLHQEQVTCFVAWQCF</sequence>
<dbReference type="PANTHER" id="PTHR33332">
    <property type="entry name" value="REVERSE TRANSCRIPTASE DOMAIN-CONTAINING PROTEIN"/>
    <property type="match status" value="1"/>
</dbReference>
<dbReference type="InterPro" id="IPR000477">
    <property type="entry name" value="RT_dom"/>
</dbReference>